<dbReference type="Proteomes" id="UP000320455">
    <property type="component" value="Unassembled WGS sequence"/>
</dbReference>
<dbReference type="EMBL" id="VOCK01000001">
    <property type="protein sequence ID" value="TWQ57454.1"/>
    <property type="molecule type" value="Genomic_DNA"/>
</dbReference>
<comment type="caution">
    <text evidence="2">The sequence shown here is derived from an EMBL/GenBank/DDBJ whole genome shotgun (WGS) entry which is preliminary data.</text>
</comment>
<evidence type="ECO:0000256" key="1">
    <source>
        <dbReference type="SAM" id="MobiDB-lite"/>
    </source>
</evidence>
<protein>
    <submittedName>
        <fullName evidence="2">Uncharacterized protein</fullName>
    </submittedName>
</protein>
<sequence length="59" mass="5805">MQDPFAVIAVSRTSLPAQSAPLAGSVNVDETADSACAAGPSPPHPLSVKTLASVNSESG</sequence>
<accession>A0ABD7SFJ7</accession>
<proteinExistence type="predicted"/>
<dbReference type="AlphaFoldDB" id="A0ABD7SFJ7"/>
<keyword evidence="3" id="KW-1185">Reference proteome</keyword>
<reference evidence="3" key="1">
    <citation type="journal article" date="2020" name="Phytopathology">
        <title>Genomic acquisitions in emerging populations of Xanthomonas vasicola pv. vasculorum infecting corn in the U.S. and Argentina.</title>
        <authorList>
            <person name="Perez-Quintero A.L."/>
        </authorList>
    </citation>
    <scope>NUCLEOTIDE SEQUENCE [LARGE SCALE GENOMIC DNA]</scope>
    <source>
        <strain evidence="3">Xvh-L</strain>
    </source>
</reference>
<organism evidence="2 3">
    <name type="scientific">Xanthomonas vasicola</name>
    <dbReference type="NCBI Taxonomy" id="56459"/>
    <lineage>
        <taxon>Bacteria</taxon>
        <taxon>Pseudomonadati</taxon>
        <taxon>Pseudomonadota</taxon>
        <taxon>Gammaproteobacteria</taxon>
        <taxon>Lysobacterales</taxon>
        <taxon>Lysobacteraceae</taxon>
        <taxon>Xanthomonas</taxon>
    </lineage>
</organism>
<feature type="region of interest" description="Disordered" evidence="1">
    <location>
        <begin position="33"/>
        <end position="59"/>
    </location>
</feature>
<name>A0ABD7SFJ7_XANVA</name>
<feature type="compositionally biased region" description="Polar residues" evidence="1">
    <location>
        <begin position="50"/>
        <end position="59"/>
    </location>
</feature>
<evidence type="ECO:0000313" key="2">
    <source>
        <dbReference type="EMBL" id="TWQ57454.1"/>
    </source>
</evidence>
<gene>
    <name evidence="2" type="ORF">FQK01_00470</name>
</gene>
<evidence type="ECO:0000313" key="3">
    <source>
        <dbReference type="Proteomes" id="UP000320455"/>
    </source>
</evidence>